<protein>
    <submittedName>
        <fullName evidence="2">Uncharacterized protein</fullName>
    </submittedName>
</protein>
<sequence>MISKSAVIRASLDFDCGVPSLAGMAVGRAARVFEAPSLKERHLIAKLQRGAQTPDTAETRFVGEVERSQQNFTFCSAVIAAHKRRASYEMRRVPIAGSGFPLHAGIARRSRSNRERDATEKGETDRRKICFSRTTHADGAERWIAPAPPRDGRRGSPETIVARGRRRC</sequence>
<dbReference type="RefSeq" id="WP_183572941.1">
    <property type="nucleotide sequence ID" value="NZ_JACHOP010000026.1"/>
</dbReference>
<feature type="compositionally biased region" description="Basic and acidic residues" evidence="1">
    <location>
        <begin position="112"/>
        <end position="128"/>
    </location>
</feature>
<accession>A0A840ZRJ8</accession>
<dbReference type="EMBL" id="JACHOP010000026">
    <property type="protein sequence ID" value="MBB5759668.1"/>
    <property type="molecule type" value="Genomic_DNA"/>
</dbReference>
<gene>
    <name evidence="2" type="ORF">HNR00_004402</name>
</gene>
<evidence type="ECO:0000256" key="1">
    <source>
        <dbReference type="SAM" id="MobiDB-lite"/>
    </source>
</evidence>
<dbReference type="Proteomes" id="UP000583454">
    <property type="component" value="Unassembled WGS sequence"/>
</dbReference>
<evidence type="ECO:0000313" key="3">
    <source>
        <dbReference type="Proteomes" id="UP000583454"/>
    </source>
</evidence>
<comment type="caution">
    <text evidence="2">The sequence shown here is derived from an EMBL/GenBank/DDBJ whole genome shotgun (WGS) entry which is preliminary data.</text>
</comment>
<keyword evidence="3" id="KW-1185">Reference proteome</keyword>
<feature type="region of interest" description="Disordered" evidence="1">
    <location>
        <begin position="107"/>
        <end position="168"/>
    </location>
</feature>
<evidence type="ECO:0000313" key="2">
    <source>
        <dbReference type="EMBL" id="MBB5759668.1"/>
    </source>
</evidence>
<dbReference type="AlphaFoldDB" id="A0A840ZRJ8"/>
<name>A0A840ZRJ8_9HYPH</name>
<reference evidence="2 3" key="1">
    <citation type="submission" date="2020-08" db="EMBL/GenBank/DDBJ databases">
        <title>Genomic Encyclopedia of Type Strains, Phase IV (KMG-IV): sequencing the most valuable type-strain genomes for metagenomic binning, comparative biology and taxonomic classification.</title>
        <authorList>
            <person name="Goeker M."/>
        </authorList>
    </citation>
    <scope>NUCLEOTIDE SEQUENCE [LARGE SCALE GENOMIC DNA]</scope>
    <source>
        <strain evidence="2 3">DSM 2163</strain>
    </source>
</reference>
<proteinExistence type="predicted"/>
<organism evidence="2 3">
    <name type="scientific">Methylorubrum rhodinum</name>
    <dbReference type="NCBI Taxonomy" id="29428"/>
    <lineage>
        <taxon>Bacteria</taxon>
        <taxon>Pseudomonadati</taxon>
        <taxon>Pseudomonadota</taxon>
        <taxon>Alphaproteobacteria</taxon>
        <taxon>Hyphomicrobiales</taxon>
        <taxon>Methylobacteriaceae</taxon>
        <taxon>Methylorubrum</taxon>
    </lineage>
</organism>